<dbReference type="AlphaFoldDB" id="A0AAV4NUF3"/>
<comment type="caution">
    <text evidence="1">The sequence shown here is derived from an EMBL/GenBank/DDBJ whole genome shotgun (WGS) entry which is preliminary data.</text>
</comment>
<evidence type="ECO:0000313" key="1">
    <source>
        <dbReference type="EMBL" id="GIX87930.1"/>
    </source>
</evidence>
<reference evidence="1 2" key="1">
    <citation type="submission" date="2021-06" db="EMBL/GenBank/DDBJ databases">
        <title>Caerostris extrusa draft genome.</title>
        <authorList>
            <person name="Kono N."/>
            <person name="Arakawa K."/>
        </authorList>
    </citation>
    <scope>NUCLEOTIDE SEQUENCE [LARGE SCALE GENOMIC DNA]</scope>
</reference>
<dbReference type="Proteomes" id="UP001054945">
    <property type="component" value="Unassembled WGS sequence"/>
</dbReference>
<accession>A0AAV4NUF3</accession>
<name>A0AAV4NUF3_CAEEX</name>
<proteinExistence type="predicted"/>
<evidence type="ECO:0000313" key="2">
    <source>
        <dbReference type="Proteomes" id="UP001054945"/>
    </source>
</evidence>
<protein>
    <submittedName>
        <fullName evidence="1">Uncharacterized protein</fullName>
    </submittedName>
</protein>
<keyword evidence="2" id="KW-1185">Reference proteome</keyword>
<dbReference type="EMBL" id="BPLR01021277">
    <property type="protein sequence ID" value="GIX87930.1"/>
    <property type="molecule type" value="Genomic_DNA"/>
</dbReference>
<gene>
    <name evidence="1" type="ORF">CEXT_242761</name>
</gene>
<sequence length="226" mass="26282">MELKQRKLTCKLLKKSFLIPSGTINLDFYSTLRTESGRTKTHSIAAGHNFRRKRERTVNALEGVVLLFSLLGMSRKLEKRTVARDRKKVKPKDENAFRELLDRGQWMKQGESNFFSSDEKNASRMQWDCTKEKSRIGQQCKRGKGLRNGTETQVEGGGYKTQLENKIVARDRKKVKPKDENAFHELLDRGQWVKQGDSNFFLLLMKRMHQECNGTAQKKSQNWQTL</sequence>
<organism evidence="1 2">
    <name type="scientific">Caerostris extrusa</name>
    <name type="common">Bark spider</name>
    <name type="synonym">Caerostris bankana</name>
    <dbReference type="NCBI Taxonomy" id="172846"/>
    <lineage>
        <taxon>Eukaryota</taxon>
        <taxon>Metazoa</taxon>
        <taxon>Ecdysozoa</taxon>
        <taxon>Arthropoda</taxon>
        <taxon>Chelicerata</taxon>
        <taxon>Arachnida</taxon>
        <taxon>Araneae</taxon>
        <taxon>Araneomorphae</taxon>
        <taxon>Entelegynae</taxon>
        <taxon>Araneoidea</taxon>
        <taxon>Araneidae</taxon>
        <taxon>Caerostris</taxon>
    </lineage>
</organism>